<evidence type="ECO:0000313" key="4">
    <source>
        <dbReference type="Proteomes" id="UP000320857"/>
    </source>
</evidence>
<name>A0A5P0YQN8_9ACTN</name>
<feature type="domain" description="Alpha-L-glutamate ligase-related protein ATP-grasp" evidence="1">
    <location>
        <begin position="115"/>
        <end position="355"/>
    </location>
</feature>
<sequence length="378" mass="41842">MRTRRPARNLNVRQAEAEEFFRRTVLPRLMLPGSFAYQVRQLVAEHLPALRESEAGRKPMRRVARELAALGAKWKCLPFHYFRYGLYRDEVSLGEAMGYLPETVLFARLLPAVNRDTVLLDDKVLCKRVLAAGDVPQPRLLASGDVRTATLPDGTSLPLAAVRGALPAHTPAVMKPARYASGGAGIVTVNAYDDESPFCLREYAERWGSWLIEERVRQHPDLAALNPGVVNTFRVITCWSRTEAEALYCMLKLGGVSGLVDNSSTGGMQIRVDIDTGELDPYGYDRWMRRHTHHPSTATPFAGRKVGLIKEVLGLAERAAQLFPQVPFAGWDIALTPEGPTVIEGNSSPSLAHIQRTHSVVAPVLLGRLKDLRGRPLL</sequence>
<dbReference type="Proteomes" id="UP000517765">
    <property type="component" value="Unassembled WGS sequence"/>
</dbReference>
<dbReference type="OrthoDB" id="2077809at2"/>
<proteinExistence type="predicted"/>
<accession>A0A5P0YQN8</accession>
<dbReference type="Proteomes" id="UP000320857">
    <property type="component" value="Unassembled WGS sequence"/>
</dbReference>
<dbReference type="EMBL" id="JABJXA010000051">
    <property type="protein sequence ID" value="MBB1259390.1"/>
    <property type="molecule type" value="Genomic_DNA"/>
</dbReference>
<dbReference type="AlphaFoldDB" id="A0A5P0YQN8"/>
<dbReference type="RefSeq" id="WP_143647234.1">
    <property type="nucleotide sequence ID" value="NZ_JABJXA010000051.1"/>
</dbReference>
<reference evidence="5" key="2">
    <citation type="submission" date="2020-05" db="EMBL/GenBank/DDBJ databases">
        <title>Classification of alakaliphilic streptomycetes isolated from an alkaline soil next to Lonar Crater, India and a proposal for the recognition of Streptomyces alkaliterrae sp. nov.</title>
        <authorList>
            <person name="Golinska P."/>
        </authorList>
    </citation>
    <scope>NUCLEOTIDE SEQUENCE [LARGE SCALE GENOMIC DNA]</scope>
    <source>
        <strain evidence="5">OF8</strain>
    </source>
</reference>
<evidence type="ECO:0000313" key="3">
    <source>
        <dbReference type="EMBL" id="MQS01762.1"/>
    </source>
</evidence>
<evidence type="ECO:0000259" key="1">
    <source>
        <dbReference type="Pfam" id="PF14397"/>
    </source>
</evidence>
<dbReference type="InterPro" id="IPR039523">
    <property type="entry name" value="RimK-rel_E_lig_ATP-grasp"/>
</dbReference>
<comment type="caution">
    <text evidence="3">The sequence shown here is derived from an EMBL/GenBank/DDBJ whole genome shotgun (WGS) entry which is preliminary data.</text>
</comment>
<dbReference type="SUPFAM" id="SSF56059">
    <property type="entry name" value="Glutathione synthetase ATP-binding domain-like"/>
    <property type="match status" value="1"/>
</dbReference>
<reference evidence="2" key="3">
    <citation type="journal article" name="Syst. Appl. Microbiol.">
        <title>Streptomyces alkaliterrae sp. nov., isolated from an alkaline soil, and emended descriptions of Streptomyces alkaliphilus, Streptomyces calidiresistens and Streptomyces durbertensis.</title>
        <authorList>
            <person name="Swiecimska M."/>
            <person name="Golinska P."/>
            <person name="Nouioui I."/>
            <person name="Wypij M."/>
            <person name="Rai M."/>
            <person name="Sangal V."/>
            <person name="Goodfellow M."/>
        </authorList>
    </citation>
    <scope>NUCLEOTIDE SEQUENCE</scope>
    <source>
        <strain evidence="2">OF8</strain>
    </source>
</reference>
<dbReference type="EMBL" id="VJYK02000056">
    <property type="protein sequence ID" value="MQS01762.1"/>
    <property type="molecule type" value="Genomic_DNA"/>
</dbReference>
<protein>
    <recommendedName>
        <fullName evidence="1">Alpha-L-glutamate ligase-related protein ATP-grasp domain-containing protein</fullName>
    </recommendedName>
</protein>
<reference evidence="3 4" key="1">
    <citation type="submission" date="2019-10" db="EMBL/GenBank/DDBJ databases">
        <title>Streptomyces sp. nov., a novel actinobacterium isolated from alkaline environment.</title>
        <authorList>
            <person name="Golinska P."/>
        </authorList>
    </citation>
    <scope>NUCLEOTIDE SEQUENCE [LARGE SCALE GENOMIC DNA]</scope>
    <source>
        <strain evidence="3 4">OF1</strain>
    </source>
</reference>
<gene>
    <name evidence="3" type="ORF">FNX44_007730</name>
    <name evidence="2" type="ORF">H3147_11150</name>
</gene>
<evidence type="ECO:0000313" key="5">
    <source>
        <dbReference type="Proteomes" id="UP000517765"/>
    </source>
</evidence>
<evidence type="ECO:0000313" key="2">
    <source>
        <dbReference type="EMBL" id="MBB1259390.1"/>
    </source>
</evidence>
<keyword evidence="4" id="KW-1185">Reference proteome</keyword>
<organism evidence="3 4">
    <name type="scientific">Streptomyces alkaliterrae</name>
    <dbReference type="NCBI Taxonomy" id="2213162"/>
    <lineage>
        <taxon>Bacteria</taxon>
        <taxon>Bacillati</taxon>
        <taxon>Actinomycetota</taxon>
        <taxon>Actinomycetes</taxon>
        <taxon>Kitasatosporales</taxon>
        <taxon>Streptomycetaceae</taxon>
        <taxon>Streptomyces</taxon>
    </lineage>
</organism>
<dbReference type="Pfam" id="PF14397">
    <property type="entry name" value="ATPgrasp_ST"/>
    <property type="match status" value="1"/>
</dbReference>
<dbReference type="Gene3D" id="3.30.470.20">
    <property type="entry name" value="ATP-grasp fold, B domain"/>
    <property type="match status" value="1"/>
</dbReference>